<feature type="region of interest" description="Disordered" evidence="1">
    <location>
        <begin position="1"/>
        <end position="40"/>
    </location>
</feature>
<dbReference type="AlphaFoldDB" id="Q339R5"/>
<sequence length="115" mass="12343">MAATASDGDGGGGVAAQPEFGRRRRRMVSRGDGSTGRRTHPKWVTKLGQFDVHFIPRTTIKSQVLSDFVANWTVAEDGKVGHTNNERSTMAFNGAFSIQGAGVGFILTSLKGDQF</sequence>
<name>Q339R5_ORYSJ</name>
<reference evidence="2" key="1">
    <citation type="journal article" date="2003" name="Science">
        <title>In-depth view of structure, activity, and evolution of rice chromosome 10.</title>
        <authorList>
            <consortium name="Rice Chromosome 10 Sequencing Consortium"/>
        </authorList>
    </citation>
    <scope>NUCLEOTIDE SEQUENCE [LARGE SCALE GENOMIC DNA]</scope>
</reference>
<organism evidence="2">
    <name type="scientific">Oryza sativa subsp. japonica</name>
    <name type="common">Rice</name>
    <dbReference type="NCBI Taxonomy" id="39947"/>
    <lineage>
        <taxon>Eukaryota</taxon>
        <taxon>Viridiplantae</taxon>
        <taxon>Streptophyta</taxon>
        <taxon>Embryophyta</taxon>
        <taxon>Tracheophyta</taxon>
        <taxon>Spermatophyta</taxon>
        <taxon>Magnoliopsida</taxon>
        <taxon>Liliopsida</taxon>
        <taxon>Poales</taxon>
        <taxon>Poaceae</taxon>
        <taxon>BOP clade</taxon>
        <taxon>Oryzoideae</taxon>
        <taxon>Oryzeae</taxon>
        <taxon>Oryzinae</taxon>
        <taxon>Oryza</taxon>
        <taxon>Oryza sativa</taxon>
    </lineage>
</organism>
<reference evidence="2" key="2">
    <citation type="submission" date="2003-05" db="EMBL/GenBank/DDBJ databases">
        <authorList>
            <person name="Buell C.R."/>
            <person name="Wing R.A."/>
            <person name="McCombie W.R."/>
            <person name="Messing J."/>
            <person name="Yuan Q."/>
            <person name="Ouyang S."/>
        </authorList>
    </citation>
    <scope>NUCLEOTIDE SEQUENCE</scope>
</reference>
<dbReference type="EMBL" id="DP000086">
    <property type="protein sequence ID" value="ABB47212.1"/>
    <property type="molecule type" value="Genomic_DNA"/>
</dbReference>
<accession>Q339R5</accession>
<proteinExistence type="predicted"/>
<protein>
    <submittedName>
        <fullName evidence="2">Retrotransposon protein, putative, unclassified</fullName>
    </submittedName>
</protein>
<evidence type="ECO:0000256" key="1">
    <source>
        <dbReference type="SAM" id="MobiDB-lite"/>
    </source>
</evidence>
<reference evidence="2" key="3">
    <citation type="submission" date="2006-07" db="EMBL/GenBank/DDBJ databases">
        <authorList>
            <person name="Buell R."/>
        </authorList>
    </citation>
    <scope>NUCLEOTIDE SEQUENCE</scope>
</reference>
<evidence type="ECO:0000313" key="2">
    <source>
        <dbReference type="EMBL" id="ABB47212.1"/>
    </source>
</evidence>
<gene>
    <name evidence="2" type="ordered locus">LOC_Os10g19150</name>
</gene>